<dbReference type="Gene3D" id="1.20.1280.50">
    <property type="match status" value="1"/>
</dbReference>
<gene>
    <name evidence="2" type="ORF">BJ508DRAFT_410144</name>
</gene>
<sequence>MSFAKLPREIIGCIAEYLSDADFLSLTSCSRHLHLSATDNYLWRHRAQQYQQWDPRRGSIPRNAKNWLDVYQSRRKLEKHTKAILDTVIYDVPWRHKHIFKLLKLGPEAGEYLEQFVMGADIRENSATNDDLARLLFAGCALTALGRQNAIRYWKSIAPVMANENDPLPVEILEKALDFSQCFYPYSHVKTVHPTSYRKQLYDASRLLLGEYPNIKAYPIAEQVVCILSAISGYSRAYPAFARTLSRYTTRREKYILFISLAHSLGLDVQSFHDWATIPGTLLFIPGENGRYISIDLTSIELEKATPPTTFFSDLTITRALPDTSTTQFKRTSGRLWLITFLSSLTPTNSQAPESASLDDYLKYAQIWALFIFYGYDATTPGNMNVHRREAMTVIDFHRLARWINFHSTFYELEFNRKVWFDFVHDHLAAGIDAFLYNLGTLTVFDTALYEIEGRSWLSKEIPKPRSNLLNRNIWMGSAGLNACGNGYDQNRIRYQIGDVVYRERYRQYYAIVGIQPDSGVNTEDQGPFYITLSQGYDFHLLKPTSISPCPHHQNIDPHDFPLAGVFFKRWDKEQRRFIPLSEPEDDEDWKGKMMTRRLSSQYGRRVSHGEDVAFVPFEKNDMVAGMEGLRFRNDT</sequence>
<feature type="domain" description="F-box" evidence="1">
    <location>
        <begin position="1"/>
        <end position="46"/>
    </location>
</feature>
<organism evidence="2 3">
    <name type="scientific">Ascobolus immersus RN42</name>
    <dbReference type="NCBI Taxonomy" id="1160509"/>
    <lineage>
        <taxon>Eukaryota</taxon>
        <taxon>Fungi</taxon>
        <taxon>Dikarya</taxon>
        <taxon>Ascomycota</taxon>
        <taxon>Pezizomycotina</taxon>
        <taxon>Pezizomycetes</taxon>
        <taxon>Pezizales</taxon>
        <taxon>Ascobolaceae</taxon>
        <taxon>Ascobolus</taxon>
    </lineage>
</organism>
<dbReference type="EMBL" id="ML119645">
    <property type="protein sequence ID" value="RPA88289.1"/>
    <property type="molecule type" value="Genomic_DNA"/>
</dbReference>
<dbReference type="InterPro" id="IPR001810">
    <property type="entry name" value="F-box_dom"/>
</dbReference>
<dbReference type="OrthoDB" id="28868at2759"/>
<name>A0A3N4IQR6_ASCIM</name>
<dbReference type="InterPro" id="IPR036047">
    <property type="entry name" value="F-box-like_dom_sf"/>
</dbReference>
<dbReference type="PROSITE" id="PS50181">
    <property type="entry name" value="FBOX"/>
    <property type="match status" value="1"/>
</dbReference>
<evidence type="ECO:0000313" key="3">
    <source>
        <dbReference type="Proteomes" id="UP000275078"/>
    </source>
</evidence>
<dbReference type="SUPFAM" id="SSF81383">
    <property type="entry name" value="F-box domain"/>
    <property type="match status" value="1"/>
</dbReference>
<protein>
    <recommendedName>
        <fullName evidence="1">F-box domain-containing protein</fullName>
    </recommendedName>
</protein>
<dbReference type="SMART" id="SM00256">
    <property type="entry name" value="FBOX"/>
    <property type="match status" value="1"/>
</dbReference>
<keyword evidence="3" id="KW-1185">Reference proteome</keyword>
<dbReference type="STRING" id="1160509.A0A3N4IQR6"/>
<reference evidence="2 3" key="1">
    <citation type="journal article" date="2018" name="Nat. Ecol. Evol.">
        <title>Pezizomycetes genomes reveal the molecular basis of ectomycorrhizal truffle lifestyle.</title>
        <authorList>
            <person name="Murat C."/>
            <person name="Payen T."/>
            <person name="Noel B."/>
            <person name="Kuo A."/>
            <person name="Morin E."/>
            <person name="Chen J."/>
            <person name="Kohler A."/>
            <person name="Krizsan K."/>
            <person name="Balestrini R."/>
            <person name="Da Silva C."/>
            <person name="Montanini B."/>
            <person name="Hainaut M."/>
            <person name="Levati E."/>
            <person name="Barry K.W."/>
            <person name="Belfiori B."/>
            <person name="Cichocki N."/>
            <person name="Clum A."/>
            <person name="Dockter R.B."/>
            <person name="Fauchery L."/>
            <person name="Guy J."/>
            <person name="Iotti M."/>
            <person name="Le Tacon F."/>
            <person name="Lindquist E.A."/>
            <person name="Lipzen A."/>
            <person name="Malagnac F."/>
            <person name="Mello A."/>
            <person name="Molinier V."/>
            <person name="Miyauchi S."/>
            <person name="Poulain J."/>
            <person name="Riccioni C."/>
            <person name="Rubini A."/>
            <person name="Sitrit Y."/>
            <person name="Splivallo R."/>
            <person name="Traeger S."/>
            <person name="Wang M."/>
            <person name="Zifcakova L."/>
            <person name="Wipf D."/>
            <person name="Zambonelli A."/>
            <person name="Paolocci F."/>
            <person name="Nowrousian M."/>
            <person name="Ottonello S."/>
            <person name="Baldrian P."/>
            <person name="Spatafora J.W."/>
            <person name="Henrissat B."/>
            <person name="Nagy L.G."/>
            <person name="Aury J.M."/>
            <person name="Wincker P."/>
            <person name="Grigoriev I.V."/>
            <person name="Bonfante P."/>
            <person name="Martin F.M."/>
        </authorList>
    </citation>
    <scope>NUCLEOTIDE SEQUENCE [LARGE SCALE GENOMIC DNA]</scope>
    <source>
        <strain evidence="2 3">RN42</strain>
    </source>
</reference>
<proteinExistence type="predicted"/>
<dbReference type="Pfam" id="PF12937">
    <property type="entry name" value="F-box-like"/>
    <property type="match status" value="1"/>
</dbReference>
<evidence type="ECO:0000259" key="1">
    <source>
        <dbReference type="PROSITE" id="PS50181"/>
    </source>
</evidence>
<evidence type="ECO:0000313" key="2">
    <source>
        <dbReference type="EMBL" id="RPA88289.1"/>
    </source>
</evidence>
<accession>A0A3N4IQR6</accession>
<dbReference type="Proteomes" id="UP000275078">
    <property type="component" value="Unassembled WGS sequence"/>
</dbReference>
<dbReference type="AlphaFoldDB" id="A0A3N4IQR6"/>